<dbReference type="GO" id="GO:0004386">
    <property type="term" value="F:helicase activity"/>
    <property type="evidence" value="ECO:0007669"/>
    <property type="project" value="UniProtKB-KW"/>
</dbReference>
<keyword evidence="1" id="KW-0347">Helicase</keyword>
<dbReference type="Proteomes" id="UP000035462">
    <property type="component" value="Unassembled WGS sequence"/>
</dbReference>
<name>A0A837JD93_9BACT</name>
<dbReference type="InterPro" id="IPR027417">
    <property type="entry name" value="P-loop_NTPase"/>
</dbReference>
<accession>A0A837JD93</accession>
<gene>
    <name evidence="1" type="ORF">AF77_04480</name>
</gene>
<dbReference type="RefSeq" id="WP_004509485.1">
    <property type="nucleotide sequence ID" value="NZ_JAIT01000029.1"/>
</dbReference>
<dbReference type="SUPFAM" id="SSF52540">
    <property type="entry name" value="P-loop containing nucleoside triphosphate hydrolases"/>
    <property type="match status" value="1"/>
</dbReference>
<dbReference type="AlphaFoldDB" id="A0A837JD93"/>
<evidence type="ECO:0000313" key="1">
    <source>
        <dbReference type="EMBL" id="KLE05543.1"/>
    </source>
</evidence>
<keyword evidence="1" id="KW-0378">Hydrolase</keyword>
<keyword evidence="1" id="KW-0547">Nucleotide-binding</keyword>
<evidence type="ECO:0000313" key="2">
    <source>
        <dbReference type="Proteomes" id="UP000035462"/>
    </source>
</evidence>
<proteinExistence type="predicted"/>
<comment type="caution">
    <text evidence="1">The sequence shown here is derived from an EMBL/GenBank/DDBJ whole genome shotgun (WGS) entry which is preliminary data.</text>
</comment>
<keyword evidence="1" id="KW-0067">ATP-binding</keyword>
<dbReference type="Gene3D" id="3.40.50.300">
    <property type="entry name" value="P-loop containing nucleotide triphosphate hydrolases"/>
    <property type="match status" value="1"/>
</dbReference>
<sequence length="301" mass="34453">MFSFEEMALTVNDLDNQKTIYYIDNFLVSEAITMIYGAPSQGKTWFMLAVSKLLAKRVKKIYYIDFDNPKRQLKERGVDWLISNYSNIKYFSKGGLNVTADGFLCEIKKNAFGQNYKDCIFIIDSTRDFVDNIHNDTQAKAFMQNMKDIRDSGGTVLLIHHATKNGKVIDGSSEFAKSADNVYEFKQKARIGNELQWSLRVENDRDAISDCGFAVDTTTLDLKDIDPVFSNMSEYEESFVNKAIEVLKKNPDGLNKKELLETLGFEKDDKTANDTINKFNAKFWECKQEKKGKPYNITLIA</sequence>
<protein>
    <submittedName>
        <fullName evidence="1">Helicase DnaB</fullName>
    </submittedName>
</protein>
<reference evidence="1 2" key="1">
    <citation type="submission" date="2014-01" db="EMBL/GenBank/DDBJ databases">
        <title>Development of a Comparative Genomic Fingerprinting Assay for High Resolution Genotyping of Arcobacter butzleri.</title>
        <authorList>
            <person name="Webb A.L."/>
            <person name="Inglis G.D."/>
            <person name="Kruczkiewicz P."/>
            <person name="Selinger L.B."/>
            <person name="Taboada E.N."/>
        </authorList>
    </citation>
    <scope>NUCLEOTIDE SEQUENCE [LARGE SCALE GENOMIC DNA]</scope>
    <source>
        <strain evidence="1 2">L352</strain>
    </source>
</reference>
<organism evidence="1 2">
    <name type="scientific">Aliarcobacter butzleri L352</name>
    <dbReference type="NCBI Taxonomy" id="1447260"/>
    <lineage>
        <taxon>Bacteria</taxon>
        <taxon>Pseudomonadati</taxon>
        <taxon>Campylobacterota</taxon>
        <taxon>Epsilonproteobacteria</taxon>
        <taxon>Campylobacterales</taxon>
        <taxon>Arcobacteraceae</taxon>
        <taxon>Aliarcobacter</taxon>
    </lineage>
</organism>
<dbReference type="EMBL" id="JAIT01000029">
    <property type="protein sequence ID" value="KLE05543.1"/>
    <property type="molecule type" value="Genomic_DNA"/>
</dbReference>